<comment type="function">
    <text evidence="4">Required for multiple vacuole delivery pathways including the cytoplasm to vacuole transport (Cvt), autophagy, pexophagy and endocytosis.</text>
</comment>
<keyword evidence="4" id="KW-0813">Transport</keyword>
<gene>
    <name evidence="9" type="ORF">HYPBUDRAFT_154732</name>
</gene>
<dbReference type="GO" id="GO:0006914">
    <property type="term" value="P:autophagy"/>
    <property type="evidence" value="ECO:0007669"/>
    <property type="project" value="UniProtKB-UniRule"/>
</dbReference>
<protein>
    <recommendedName>
        <fullName evidence="3 4">Vacuolar fusion protein MON1</fullName>
    </recommendedName>
</protein>
<dbReference type="Pfam" id="PF19037">
    <property type="entry name" value="Fuz_longin_2"/>
    <property type="match status" value="1"/>
</dbReference>
<dbReference type="RefSeq" id="XP_020078781.1">
    <property type="nucleotide sequence ID" value="XM_020222060.1"/>
</dbReference>
<dbReference type="PANTHER" id="PTHR13027">
    <property type="entry name" value="SAND PROTEIN-RELATED"/>
    <property type="match status" value="1"/>
</dbReference>
<dbReference type="STRING" id="984485.A0A1E4RQZ1"/>
<feature type="domain" description="FUZ/MON1/HPS1 second Longin" evidence="7">
    <location>
        <begin position="367"/>
        <end position="481"/>
    </location>
</feature>
<dbReference type="GO" id="GO:0016192">
    <property type="term" value="P:vesicle-mediated transport"/>
    <property type="evidence" value="ECO:0007669"/>
    <property type="project" value="InterPro"/>
</dbReference>
<sequence length="637" mass="73562">MSDPGRAASPIKRPLVLDRKTSSAGLLPQSKPQANNYASDPTTAINFENADLNKPIDEQGKQLTSSSNSLISPIIHTSDDILSEQLDDEDEDEHDLLNILQDLMINEQYKIKIDSMNNKKNDFQNWNIFNKPLTIEDILASDDAGKFHDKFKQFFILSTAGKPIYSMNGSDDIVIGYMGLITTIVSTFQENMKEDFKSIKYGNNLKLSVLNKDPLLFVSITKLNYEIIPSLESQNDDYHLIRQLNTLYNYVLSILSKTTITKNFNNRMNYDLRKILTPLDFSNFDNLCMKLTYGLSTKEPNKYDSGFEFFISELLGSNLQSTKISHTARSKLNSILLGCKKLKAKEESDTSSIFNLQEKQEQYISGDLLFSLLTFGTDKILTMMRPRNHQLTNDDIQTLLLTIQSTPLNQEKNESLEDLWIPLCMPNFNSNGFLYVFVKKFDLAEYLLVDGKNIEPQIITIILISGNKNSFFQMKEISDHIIYKIIKNEIFRNKLSDELMNSCNLKIFKNEEDQFIKHFIYKLKLHKQFFMSDALTKSDDLDVNQILQLVYFYSILIKTKSSSIKTITVKNKKLTYLRWQLNNQTITGFMLSDQQYEFYCLSDELIKSQQVINQSLKIIKWCEKNYERLFIGEGVCF</sequence>
<dbReference type="Pfam" id="PF19038">
    <property type="entry name" value="Fuz_longin_3"/>
    <property type="match status" value="1"/>
</dbReference>
<dbReference type="EMBL" id="KV454538">
    <property type="protein sequence ID" value="ODV69714.1"/>
    <property type="molecule type" value="Genomic_DNA"/>
</dbReference>
<feature type="compositionally biased region" description="Polar residues" evidence="5">
    <location>
        <begin position="30"/>
        <end position="40"/>
    </location>
</feature>
<feature type="domain" description="FUZ/MON1/HPS1 first Longin" evidence="6">
    <location>
        <begin position="152"/>
        <end position="279"/>
    </location>
</feature>
<evidence type="ECO:0000256" key="5">
    <source>
        <dbReference type="SAM" id="MobiDB-lite"/>
    </source>
</evidence>
<keyword evidence="4" id="KW-0472">Membrane</keyword>
<evidence type="ECO:0000313" key="9">
    <source>
        <dbReference type="EMBL" id="ODV69714.1"/>
    </source>
</evidence>
<evidence type="ECO:0000256" key="4">
    <source>
        <dbReference type="RuleBase" id="RU367048"/>
    </source>
</evidence>
<dbReference type="OrthoDB" id="272411at2759"/>
<organism evidence="9 10">
    <name type="scientific">Hyphopichia burtonii NRRL Y-1933</name>
    <dbReference type="NCBI Taxonomy" id="984485"/>
    <lineage>
        <taxon>Eukaryota</taxon>
        <taxon>Fungi</taxon>
        <taxon>Dikarya</taxon>
        <taxon>Ascomycota</taxon>
        <taxon>Saccharomycotina</taxon>
        <taxon>Pichiomycetes</taxon>
        <taxon>Debaryomycetaceae</taxon>
        <taxon>Hyphopichia</taxon>
    </lineage>
</organism>
<dbReference type="Proteomes" id="UP000095085">
    <property type="component" value="Unassembled WGS sequence"/>
</dbReference>
<keyword evidence="10" id="KW-1185">Reference proteome</keyword>
<dbReference type="GO" id="GO:0006623">
    <property type="term" value="P:protein targeting to vacuole"/>
    <property type="evidence" value="ECO:0007669"/>
    <property type="project" value="UniProtKB-UniRule"/>
</dbReference>
<dbReference type="GO" id="GO:0000329">
    <property type="term" value="C:fungal-type vacuole membrane"/>
    <property type="evidence" value="ECO:0007669"/>
    <property type="project" value="TreeGrafter"/>
</dbReference>
<evidence type="ECO:0000256" key="2">
    <source>
        <dbReference type="ARBA" id="ARBA00008968"/>
    </source>
</evidence>
<dbReference type="PANTHER" id="PTHR13027:SF7">
    <property type="entry name" value="VACUOLAR FUSION PROTEIN MON1 HOMOLOG"/>
    <property type="match status" value="1"/>
</dbReference>
<dbReference type="InterPro" id="IPR043972">
    <property type="entry name" value="FUZ/MON1/HPS1_longin_1"/>
</dbReference>
<evidence type="ECO:0000259" key="8">
    <source>
        <dbReference type="Pfam" id="PF19038"/>
    </source>
</evidence>
<dbReference type="Pfam" id="PF19036">
    <property type="entry name" value="Fuz_longin_1"/>
    <property type="match status" value="1"/>
</dbReference>
<feature type="region of interest" description="Disordered" evidence="5">
    <location>
        <begin position="1"/>
        <end position="40"/>
    </location>
</feature>
<dbReference type="PRINTS" id="PR01546">
    <property type="entry name" value="YEAST73DUF"/>
</dbReference>
<dbReference type="GeneID" id="30996609"/>
<feature type="domain" description="FUZ/MON1/HPS1 third Longin" evidence="8">
    <location>
        <begin position="516"/>
        <end position="625"/>
    </location>
</feature>
<evidence type="ECO:0000256" key="1">
    <source>
        <dbReference type="ARBA" id="ARBA00004380"/>
    </source>
</evidence>
<keyword evidence="4" id="KW-0072">Autophagy</keyword>
<accession>A0A1E4RQZ1</accession>
<evidence type="ECO:0000259" key="7">
    <source>
        <dbReference type="Pfam" id="PF19037"/>
    </source>
</evidence>
<dbReference type="GO" id="GO:0032585">
    <property type="term" value="C:multivesicular body membrane"/>
    <property type="evidence" value="ECO:0007669"/>
    <property type="project" value="UniProtKB-SubCell"/>
</dbReference>
<dbReference type="GO" id="GO:0035658">
    <property type="term" value="C:Mon1-Ccz1 complex"/>
    <property type="evidence" value="ECO:0007669"/>
    <property type="project" value="TreeGrafter"/>
</dbReference>
<dbReference type="InterPro" id="IPR043971">
    <property type="entry name" value="FUZ/MON1/HPS1_longin_2"/>
</dbReference>
<keyword evidence="4" id="KW-0653">Protein transport</keyword>
<keyword evidence="4" id="KW-0967">Endosome</keyword>
<evidence type="ECO:0000313" key="10">
    <source>
        <dbReference type="Proteomes" id="UP000095085"/>
    </source>
</evidence>
<comment type="similarity">
    <text evidence="2 4">Belongs to the MON1/SAND family.</text>
</comment>
<keyword evidence="4" id="KW-0926">Vacuole</keyword>
<dbReference type="InterPro" id="IPR004353">
    <property type="entry name" value="Mon1"/>
</dbReference>
<name>A0A1E4RQZ1_9ASCO</name>
<dbReference type="InterPro" id="IPR043970">
    <property type="entry name" value="FUZ/MON1/HPS1_longin_3"/>
</dbReference>
<comment type="subcellular location">
    <subcellularLocation>
        <location evidence="4">Endosome</location>
        <location evidence="4">Multivesicular body membrane</location>
        <topology evidence="4">Peripheral membrane protein</topology>
    </subcellularLocation>
    <subcellularLocation>
        <location evidence="1 4">Prevacuolar compartment membrane</location>
        <topology evidence="1 4">Peripheral membrane protein</topology>
    </subcellularLocation>
    <subcellularLocation>
        <location evidence="4">Vacuole membrane</location>
        <topology evidence="4">Peripheral membrane protein</topology>
    </subcellularLocation>
</comment>
<proteinExistence type="inferred from homology"/>
<dbReference type="AlphaFoldDB" id="A0A1E4RQZ1"/>
<reference evidence="10" key="1">
    <citation type="submission" date="2016-05" db="EMBL/GenBank/DDBJ databases">
        <title>Comparative genomics of biotechnologically important yeasts.</title>
        <authorList>
            <consortium name="DOE Joint Genome Institute"/>
            <person name="Riley R."/>
            <person name="Haridas S."/>
            <person name="Wolfe K.H."/>
            <person name="Lopes M.R."/>
            <person name="Hittinger C.T."/>
            <person name="Goker M."/>
            <person name="Salamov A."/>
            <person name="Wisecaver J."/>
            <person name="Long T.M."/>
            <person name="Aerts A.L."/>
            <person name="Barry K."/>
            <person name="Choi C."/>
            <person name="Clum A."/>
            <person name="Coughlan A.Y."/>
            <person name="Deshpande S."/>
            <person name="Douglass A.P."/>
            <person name="Hanson S.J."/>
            <person name="Klenk H.-P."/>
            <person name="Labutti K."/>
            <person name="Lapidus A."/>
            <person name="Lindquist E."/>
            <person name="Lipzen A."/>
            <person name="Meier-Kolthoff J.P."/>
            <person name="Ohm R.A."/>
            <person name="Otillar R.P."/>
            <person name="Pangilinan J."/>
            <person name="Peng Y."/>
            <person name="Rokas A."/>
            <person name="Rosa C.A."/>
            <person name="Scheuner C."/>
            <person name="Sibirny A.A."/>
            <person name="Slot J.C."/>
            <person name="Stielow J.B."/>
            <person name="Sun H."/>
            <person name="Kurtzman C.P."/>
            <person name="Blackwell M."/>
            <person name="Grigoriev I.V."/>
            <person name="Jeffries T.W."/>
        </authorList>
    </citation>
    <scope>NUCLEOTIDE SEQUENCE [LARGE SCALE GENOMIC DNA]</scope>
    <source>
        <strain evidence="10">NRRL Y-1933</strain>
    </source>
</reference>
<evidence type="ECO:0000256" key="3">
    <source>
        <dbReference type="ARBA" id="ARBA00018132"/>
    </source>
</evidence>
<evidence type="ECO:0000259" key="6">
    <source>
        <dbReference type="Pfam" id="PF19036"/>
    </source>
</evidence>